<evidence type="ECO:0000256" key="3">
    <source>
        <dbReference type="ARBA" id="ARBA00023082"/>
    </source>
</evidence>
<dbReference type="RefSeq" id="WP_170113588.1">
    <property type="nucleotide sequence ID" value="NZ_CP160205.1"/>
</dbReference>
<proteinExistence type="inferred from homology"/>
<dbReference type="SUPFAM" id="SSF88946">
    <property type="entry name" value="Sigma2 domain of RNA polymerase sigma factors"/>
    <property type="match status" value="1"/>
</dbReference>
<dbReference type="Pfam" id="PF04542">
    <property type="entry name" value="Sigma70_r2"/>
    <property type="match status" value="1"/>
</dbReference>
<dbReference type="InterPro" id="IPR036388">
    <property type="entry name" value="WH-like_DNA-bd_sf"/>
</dbReference>
<comment type="similarity">
    <text evidence="1">Belongs to the sigma-70 factor family. ECF subfamily.</text>
</comment>
<evidence type="ECO:0000259" key="6">
    <source>
        <dbReference type="Pfam" id="PF08281"/>
    </source>
</evidence>
<dbReference type="CDD" id="cd06171">
    <property type="entry name" value="Sigma70_r4"/>
    <property type="match status" value="1"/>
</dbReference>
<organism evidence="7 8">
    <name type="scientific">Mucilaginibacter yixingensis</name>
    <dbReference type="NCBI Taxonomy" id="1295612"/>
    <lineage>
        <taxon>Bacteria</taxon>
        <taxon>Pseudomonadati</taxon>
        <taxon>Bacteroidota</taxon>
        <taxon>Sphingobacteriia</taxon>
        <taxon>Sphingobacteriales</taxon>
        <taxon>Sphingobacteriaceae</taxon>
        <taxon>Mucilaginibacter</taxon>
    </lineage>
</organism>
<dbReference type="GO" id="GO:0003677">
    <property type="term" value="F:DNA binding"/>
    <property type="evidence" value="ECO:0007669"/>
    <property type="project" value="InterPro"/>
</dbReference>
<dbReference type="GO" id="GO:0006352">
    <property type="term" value="P:DNA-templated transcription initiation"/>
    <property type="evidence" value="ECO:0007669"/>
    <property type="project" value="InterPro"/>
</dbReference>
<dbReference type="NCBIfam" id="TIGR02937">
    <property type="entry name" value="sigma70-ECF"/>
    <property type="match status" value="1"/>
</dbReference>
<dbReference type="GO" id="GO:0016987">
    <property type="term" value="F:sigma factor activity"/>
    <property type="evidence" value="ECO:0007669"/>
    <property type="project" value="UniProtKB-KW"/>
</dbReference>
<dbReference type="InterPro" id="IPR013325">
    <property type="entry name" value="RNA_pol_sigma_r2"/>
</dbReference>
<dbReference type="Gene3D" id="1.10.10.10">
    <property type="entry name" value="Winged helix-like DNA-binding domain superfamily/Winged helix DNA-binding domain"/>
    <property type="match status" value="1"/>
</dbReference>
<dbReference type="PANTHER" id="PTHR43133:SF46">
    <property type="entry name" value="RNA POLYMERASE SIGMA-70 FACTOR ECF SUBFAMILY"/>
    <property type="match status" value="1"/>
</dbReference>
<evidence type="ECO:0000313" key="8">
    <source>
        <dbReference type="Proteomes" id="UP000244168"/>
    </source>
</evidence>
<protein>
    <submittedName>
        <fullName evidence="7">RNA polymerase sigma-70 factor (ECF subfamily)</fullName>
    </submittedName>
</protein>
<keyword evidence="4" id="KW-0804">Transcription</keyword>
<evidence type="ECO:0000256" key="4">
    <source>
        <dbReference type="ARBA" id="ARBA00023163"/>
    </source>
</evidence>
<gene>
    <name evidence="7" type="ORF">C8P68_103305</name>
</gene>
<dbReference type="Pfam" id="PF08281">
    <property type="entry name" value="Sigma70_r4_2"/>
    <property type="match status" value="1"/>
</dbReference>
<evidence type="ECO:0000313" key="7">
    <source>
        <dbReference type="EMBL" id="PTQ98145.1"/>
    </source>
</evidence>
<accession>A0A2T5JBA9</accession>
<comment type="caution">
    <text evidence="7">The sequence shown here is derived from an EMBL/GenBank/DDBJ whole genome shotgun (WGS) entry which is preliminary data.</text>
</comment>
<reference evidence="7 8" key="1">
    <citation type="submission" date="2018-04" db="EMBL/GenBank/DDBJ databases">
        <title>Genomic Encyclopedia of Archaeal and Bacterial Type Strains, Phase II (KMG-II): from individual species to whole genera.</title>
        <authorList>
            <person name="Goeker M."/>
        </authorList>
    </citation>
    <scope>NUCLEOTIDE SEQUENCE [LARGE SCALE GENOMIC DNA]</scope>
    <source>
        <strain evidence="7 8">DSM 26809</strain>
    </source>
</reference>
<evidence type="ECO:0000256" key="1">
    <source>
        <dbReference type="ARBA" id="ARBA00010641"/>
    </source>
</evidence>
<dbReference type="InterPro" id="IPR013249">
    <property type="entry name" value="RNA_pol_sigma70_r4_t2"/>
</dbReference>
<sequence>MEKPHLDLNSIVYRIAMHSDEQAYRLLFDQLYNRLKCFAASILKSKELGEEIACDTLFSLWSNRTKLTAISNVKVYAYVIAKNKALNELKKISGSRVSLSDDIDVDISFHNLTPEQVLINEELKKTIEQVVNNLPPRCKLVFQLVKEDNLSYKEVAEILDISVKTVDAQLVTAVKRIAAVVKKEYNLIR</sequence>
<feature type="domain" description="RNA polymerase sigma factor 70 region 4 type 2" evidence="6">
    <location>
        <begin position="127"/>
        <end position="176"/>
    </location>
</feature>
<dbReference type="SUPFAM" id="SSF88659">
    <property type="entry name" value="Sigma3 and sigma4 domains of RNA polymerase sigma factors"/>
    <property type="match status" value="1"/>
</dbReference>
<evidence type="ECO:0000259" key="5">
    <source>
        <dbReference type="Pfam" id="PF04542"/>
    </source>
</evidence>
<dbReference type="InterPro" id="IPR014284">
    <property type="entry name" value="RNA_pol_sigma-70_dom"/>
</dbReference>
<dbReference type="InterPro" id="IPR039425">
    <property type="entry name" value="RNA_pol_sigma-70-like"/>
</dbReference>
<feature type="domain" description="RNA polymerase sigma-70 region 2" evidence="5">
    <location>
        <begin position="27"/>
        <end position="91"/>
    </location>
</feature>
<keyword evidence="8" id="KW-1185">Reference proteome</keyword>
<dbReference type="EMBL" id="QAOQ01000003">
    <property type="protein sequence ID" value="PTQ98145.1"/>
    <property type="molecule type" value="Genomic_DNA"/>
</dbReference>
<dbReference type="InterPro" id="IPR013324">
    <property type="entry name" value="RNA_pol_sigma_r3/r4-like"/>
</dbReference>
<keyword evidence="2" id="KW-0805">Transcription regulation</keyword>
<keyword evidence="3" id="KW-0731">Sigma factor</keyword>
<dbReference type="Gene3D" id="1.10.1740.10">
    <property type="match status" value="1"/>
</dbReference>
<name>A0A2T5JBA9_9SPHI</name>
<dbReference type="AlphaFoldDB" id="A0A2T5JBA9"/>
<evidence type="ECO:0000256" key="2">
    <source>
        <dbReference type="ARBA" id="ARBA00023015"/>
    </source>
</evidence>
<dbReference type="InterPro" id="IPR007627">
    <property type="entry name" value="RNA_pol_sigma70_r2"/>
</dbReference>
<dbReference type="PANTHER" id="PTHR43133">
    <property type="entry name" value="RNA POLYMERASE ECF-TYPE SIGMA FACTO"/>
    <property type="match status" value="1"/>
</dbReference>
<dbReference type="Proteomes" id="UP000244168">
    <property type="component" value="Unassembled WGS sequence"/>
</dbReference>